<dbReference type="Proteomes" id="UP000490060">
    <property type="component" value="Unassembled WGS sequence"/>
</dbReference>
<name>A0A2I2M9R5_9FLAO</name>
<protein>
    <submittedName>
        <fullName evidence="1">Uncharacterized protein</fullName>
    </submittedName>
</protein>
<proteinExistence type="predicted"/>
<sequence length="261" mass="30229">MRLFFILLTLPLYIFAQKNIIIIDSITKNPIEYATVLFNNSGVYSDSKGSIELPNDISKIKVSSIGYKNKEIHHLKDTIFLVEKIEYLKEVIITVTPKTKRVINKKKSKLYVNASSKSEAGYFSKLFSLAKTSKIENAHFDILNDSKERLCRLLIYEVKNTLPHKNIIHQNIIRKIPPNSENFEIDLKENDIVLDKGDYHLVLEVFDIKINNSSFKIGCYKTHSKNNSMVKGVFDKSEWESIKTLNKRKVFAFNFFLTIKD</sequence>
<accession>A0A2I2M9R5</accession>
<dbReference type="AlphaFoldDB" id="A0A2I2M9R5"/>
<reference evidence="1 2" key="1">
    <citation type="submission" date="2017-11" db="EMBL/GenBank/DDBJ databases">
        <authorList>
            <person name="Duchaud E."/>
        </authorList>
    </citation>
    <scope>NUCLEOTIDE SEQUENCE [LARGE SCALE GENOMIC DNA]</scope>
    <source>
        <strain evidence="1 2">TNO010</strain>
    </source>
</reference>
<organism evidence="1 2">
    <name type="scientific">Tenacibaculum finnmarkense genomovar ulcerans</name>
    <dbReference type="NCBI Taxonomy" id="2781388"/>
    <lineage>
        <taxon>Bacteria</taxon>
        <taxon>Pseudomonadati</taxon>
        <taxon>Bacteroidota</taxon>
        <taxon>Flavobacteriia</taxon>
        <taxon>Flavobacteriales</taxon>
        <taxon>Flavobacteriaceae</taxon>
        <taxon>Tenacibaculum</taxon>
        <taxon>Tenacibaculum finnmarkense</taxon>
    </lineage>
</organism>
<dbReference type="EMBL" id="OENE01000015">
    <property type="protein sequence ID" value="SOU88674.1"/>
    <property type="molecule type" value="Genomic_DNA"/>
</dbReference>
<evidence type="ECO:0000313" key="1">
    <source>
        <dbReference type="EMBL" id="SOU88674.1"/>
    </source>
</evidence>
<dbReference type="GeneID" id="86817553"/>
<evidence type="ECO:0000313" key="2">
    <source>
        <dbReference type="Proteomes" id="UP000490060"/>
    </source>
</evidence>
<gene>
    <name evidence="1" type="ORF">TNO010_220113</name>
</gene>
<dbReference type="RefSeq" id="WP_172505272.1">
    <property type="nucleotide sequence ID" value="NZ_JAFMUH010000005.1"/>
</dbReference>